<dbReference type="InterPro" id="IPR018060">
    <property type="entry name" value="HTH_AraC"/>
</dbReference>
<name>A0A1H6W7F3_9FLAO</name>
<dbReference type="GO" id="GO:0043565">
    <property type="term" value="F:sequence-specific DNA binding"/>
    <property type="evidence" value="ECO:0007669"/>
    <property type="project" value="InterPro"/>
</dbReference>
<proteinExistence type="predicted"/>
<protein>
    <submittedName>
        <fullName evidence="5">AraC-type DNA-binding protein</fullName>
    </submittedName>
</protein>
<dbReference type="Proteomes" id="UP000183077">
    <property type="component" value="Unassembled WGS sequence"/>
</dbReference>
<evidence type="ECO:0000313" key="6">
    <source>
        <dbReference type="Proteomes" id="UP000183077"/>
    </source>
</evidence>
<dbReference type="PANTHER" id="PTHR43280:SF32">
    <property type="entry name" value="TRANSCRIPTIONAL REGULATORY PROTEIN"/>
    <property type="match status" value="1"/>
</dbReference>
<dbReference type="PANTHER" id="PTHR43280">
    <property type="entry name" value="ARAC-FAMILY TRANSCRIPTIONAL REGULATOR"/>
    <property type="match status" value="1"/>
</dbReference>
<dbReference type="AlphaFoldDB" id="A0A1H6W7F3"/>
<dbReference type="PROSITE" id="PS01124">
    <property type="entry name" value="HTH_ARAC_FAMILY_2"/>
    <property type="match status" value="1"/>
</dbReference>
<evidence type="ECO:0000256" key="3">
    <source>
        <dbReference type="ARBA" id="ARBA00023163"/>
    </source>
</evidence>
<dbReference type="EMBL" id="FNYS01000012">
    <property type="protein sequence ID" value="SEJ11174.1"/>
    <property type="molecule type" value="Genomic_DNA"/>
</dbReference>
<dbReference type="SUPFAM" id="SSF51215">
    <property type="entry name" value="Regulatory protein AraC"/>
    <property type="match status" value="1"/>
</dbReference>
<evidence type="ECO:0000259" key="4">
    <source>
        <dbReference type="PROSITE" id="PS01124"/>
    </source>
</evidence>
<dbReference type="Gene3D" id="1.10.10.60">
    <property type="entry name" value="Homeodomain-like"/>
    <property type="match status" value="1"/>
</dbReference>
<keyword evidence="3" id="KW-0804">Transcription</keyword>
<evidence type="ECO:0000256" key="2">
    <source>
        <dbReference type="ARBA" id="ARBA00023125"/>
    </source>
</evidence>
<feature type="domain" description="HTH araC/xylS-type" evidence="4">
    <location>
        <begin position="175"/>
        <end position="273"/>
    </location>
</feature>
<dbReference type="SMART" id="SM00342">
    <property type="entry name" value="HTH_ARAC"/>
    <property type="match status" value="1"/>
</dbReference>
<dbReference type="SUPFAM" id="SSF46689">
    <property type="entry name" value="Homeodomain-like"/>
    <property type="match status" value="1"/>
</dbReference>
<sequence length="275" mass="31912">MCVSVMDSIQIIKSNRIIPTSFQTEKFTNKGILLSFCLNGETKVKVNNVDIALTKGSLLTVFPQRIFSIPHSEEEGEYLCILFDLDVIKDLILPTNYQFLNELVRRPIIQLNEGNQKVFIDYYELLEQNTSFTNSVFYTDAIKYLLYSLIAHINRFYEQDEVNLKPSSKKETIIFRLYNLIHQDYLTEHSVAYYANKLKLTPKYLTTLVRKQTGKTVSAIINELLITQAQSYLIATDKPIYLIAEELKFLDSTSFCRYFKKHTGQSPLAYRQAHL</sequence>
<reference evidence="5 6" key="1">
    <citation type="submission" date="2016-10" db="EMBL/GenBank/DDBJ databases">
        <authorList>
            <person name="de Groot N.N."/>
        </authorList>
    </citation>
    <scope>NUCLEOTIDE SEQUENCE [LARGE SCALE GENOMIC DNA]</scope>
    <source>
        <strain evidence="5 6">DSM 23048</strain>
    </source>
</reference>
<accession>A0A1H6W7F3</accession>
<gene>
    <name evidence="5" type="ORF">SAMN04488018_11269</name>
</gene>
<dbReference type="InterPro" id="IPR037923">
    <property type="entry name" value="HTH-like"/>
</dbReference>
<organism evidence="5 6">
    <name type="scientific">Myroides marinus</name>
    <dbReference type="NCBI Taxonomy" id="703342"/>
    <lineage>
        <taxon>Bacteria</taxon>
        <taxon>Pseudomonadati</taxon>
        <taxon>Bacteroidota</taxon>
        <taxon>Flavobacteriia</taxon>
        <taxon>Flavobacteriales</taxon>
        <taxon>Flavobacteriaceae</taxon>
        <taxon>Myroides</taxon>
    </lineage>
</organism>
<evidence type="ECO:0000313" key="5">
    <source>
        <dbReference type="EMBL" id="SEJ11174.1"/>
    </source>
</evidence>
<dbReference type="InterPro" id="IPR009057">
    <property type="entry name" value="Homeodomain-like_sf"/>
</dbReference>
<dbReference type="GO" id="GO:0003700">
    <property type="term" value="F:DNA-binding transcription factor activity"/>
    <property type="evidence" value="ECO:0007669"/>
    <property type="project" value="InterPro"/>
</dbReference>
<keyword evidence="1" id="KW-0805">Transcription regulation</keyword>
<dbReference type="Pfam" id="PF12833">
    <property type="entry name" value="HTH_18"/>
    <property type="match status" value="1"/>
</dbReference>
<keyword evidence="2 5" id="KW-0238">DNA-binding</keyword>
<evidence type="ECO:0000256" key="1">
    <source>
        <dbReference type="ARBA" id="ARBA00023015"/>
    </source>
</evidence>